<sequence length="100" mass="10932">MAGHAVSSAMESSMCRTVLAMLRELEPSGLLLLINAGMLRWTLSNKVENSPALCVSLVRVLVKELERVSLFLRVNLMMIRRQGLGKPGAVLLHFAGRNGT</sequence>
<dbReference type="GeneTree" id="ENSGT00940000178527"/>
<evidence type="ECO:0000313" key="2">
    <source>
        <dbReference type="Proteomes" id="UP000694580"/>
    </source>
</evidence>
<reference evidence="1" key="3">
    <citation type="submission" date="2025-09" db="UniProtKB">
        <authorList>
            <consortium name="Ensembl"/>
        </authorList>
    </citation>
    <scope>IDENTIFICATION</scope>
</reference>
<reference evidence="1" key="2">
    <citation type="submission" date="2025-08" db="UniProtKB">
        <authorList>
            <consortium name="Ensembl"/>
        </authorList>
    </citation>
    <scope>IDENTIFICATION</scope>
</reference>
<organism evidence="1 2">
    <name type="scientific">Denticeps clupeoides</name>
    <name type="common">denticle herring</name>
    <dbReference type="NCBI Taxonomy" id="299321"/>
    <lineage>
        <taxon>Eukaryota</taxon>
        <taxon>Metazoa</taxon>
        <taxon>Chordata</taxon>
        <taxon>Craniata</taxon>
        <taxon>Vertebrata</taxon>
        <taxon>Euteleostomi</taxon>
        <taxon>Actinopterygii</taxon>
        <taxon>Neopterygii</taxon>
        <taxon>Teleostei</taxon>
        <taxon>Clupei</taxon>
        <taxon>Clupeiformes</taxon>
        <taxon>Denticipitoidei</taxon>
        <taxon>Denticipitidae</taxon>
        <taxon>Denticeps</taxon>
    </lineage>
</organism>
<reference evidence="1 2" key="1">
    <citation type="submission" date="2020-06" db="EMBL/GenBank/DDBJ databases">
        <authorList>
            <consortium name="Wellcome Sanger Institute Data Sharing"/>
        </authorList>
    </citation>
    <scope>NUCLEOTIDE SEQUENCE [LARGE SCALE GENOMIC DNA]</scope>
</reference>
<name>A0AAY4CQK4_9TELE</name>
<proteinExistence type="predicted"/>
<accession>A0AAY4CQK4</accession>
<protein>
    <submittedName>
        <fullName evidence="1">Uncharacterized protein</fullName>
    </submittedName>
</protein>
<keyword evidence="2" id="KW-1185">Reference proteome</keyword>
<evidence type="ECO:0000313" key="1">
    <source>
        <dbReference type="Ensembl" id="ENSDCDP00010034969.1"/>
    </source>
</evidence>
<dbReference type="AlphaFoldDB" id="A0AAY4CQK4"/>
<dbReference type="Proteomes" id="UP000694580">
    <property type="component" value="Chromosome 7"/>
</dbReference>
<dbReference type="Ensembl" id="ENSDCDT00010043637.1">
    <property type="protein sequence ID" value="ENSDCDP00010034969.1"/>
    <property type="gene ID" value="ENSDCDG00010022569.1"/>
</dbReference>